<reference evidence="1 2" key="1">
    <citation type="journal article" date="2019" name="Sci. Rep.">
        <title>Orb-weaving spider Araneus ventricosus genome elucidates the spidroin gene catalogue.</title>
        <authorList>
            <person name="Kono N."/>
            <person name="Nakamura H."/>
            <person name="Ohtoshi R."/>
            <person name="Moran D.A.P."/>
            <person name="Shinohara A."/>
            <person name="Yoshida Y."/>
            <person name="Fujiwara M."/>
            <person name="Mori M."/>
            <person name="Tomita M."/>
            <person name="Arakawa K."/>
        </authorList>
    </citation>
    <scope>NUCLEOTIDE SEQUENCE [LARGE SCALE GENOMIC DNA]</scope>
</reference>
<dbReference type="EMBL" id="BGPR01005064">
    <property type="protein sequence ID" value="GBN06448.1"/>
    <property type="molecule type" value="Genomic_DNA"/>
</dbReference>
<name>A0A4Y2KVY0_ARAVE</name>
<comment type="caution">
    <text evidence="1">The sequence shown here is derived from an EMBL/GenBank/DDBJ whole genome shotgun (WGS) entry which is preliminary data.</text>
</comment>
<dbReference type="Proteomes" id="UP000499080">
    <property type="component" value="Unassembled WGS sequence"/>
</dbReference>
<organism evidence="1 2">
    <name type="scientific">Araneus ventricosus</name>
    <name type="common">Orbweaver spider</name>
    <name type="synonym">Epeira ventricosa</name>
    <dbReference type="NCBI Taxonomy" id="182803"/>
    <lineage>
        <taxon>Eukaryota</taxon>
        <taxon>Metazoa</taxon>
        <taxon>Ecdysozoa</taxon>
        <taxon>Arthropoda</taxon>
        <taxon>Chelicerata</taxon>
        <taxon>Arachnida</taxon>
        <taxon>Araneae</taxon>
        <taxon>Araneomorphae</taxon>
        <taxon>Entelegynae</taxon>
        <taxon>Araneoidea</taxon>
        <taxon>Araneidae</taxon>
        <taxon>Araneus</taxon>
    </lineage>
</organism>
<sequence>MTPPKLIKPTSPPLSIPKETIQQQQSDCVCDCQPSHGINERTGSFKVIHQPVESFITGARPPGFFRSDNRSDGTLCSRAPGLSLRGRLMTSIRLPSLSINFQLRTQVAYTRTCLQTNRISFPFPSIVAASDEFRFGLDCLLFCFPVSEVLYTEKALESSKNLISRF</sequence>
<protein>
    <submittedName>
        <fullName evidence="1">Uncharacterized protein</fullName>
    </submittedName>
</protein>
<evidence type="ECO:0000313" key="2">
    <source>
        <dbReference type="Proteomes" id="UP000499080"/>
    </source>
</evidence>
<evidence type="ECO:0000313" key="1">
    <source>
        <dbReference type="EMBL" id="GBN06448.1"/>
    </source>
</evidence>
<dbReference type="AlphaFoldDB" id="A0A4Y2KVY0"/>
<gene>
    <name evidence="1" type="ORF">AVEN_236836_1</name>
</gene>
<proteinExistence type="predicted"/>
<accession>A0A4Y2KVY0</accession>
<keyword evidence="2" id="KW-1185">Reference proteome</keyword>